<organism evidence="1">
    <name type="scientific">marine sediment metagenome</name>
    <dbReference type="NCBI Taxonomy" id="412755"/>
    <lineage>
        <taxon>unclassified sequences</taxon>
        <taxon>metagenomes</taxon>
        <taxon>ecological metagenomes</taxon>
    </lineage>
</organism>
<protein>
    <submittedName>
        <fullName evidence="1">Uncharacterized protein</fullName>
    </submittedName>
</protein>
<proteinExistence type="predicted"/>
<reference evidence="1" key="1">
    <citation type="journal article" date="2014" name="Front. Microbiol.">
        <title>High frequency of phylogenetically diverse reductive dehalogenase-homologous genes in deep subseafloor sedimentary metagenomes.</title>
        <authorList>
            <person name="Kawai M."/>
            <person name="Futagami T."/>
            <person name="Toyoda A."/>
            <person name="Takaki Y."/>
            <person name="Nishi S."/>
            <person name="Hori S."/>
            <person name="Arai W."/>
            <person name="Tsubouchi T."/>
            <person name="Morono Y."/>
            <person name="Uchiyama I."/>
            <person name="Ito T."/>
            <person name="Fujiyama A."/>
            <person name="Inagaki F."/>
            <person name="Takami H."/>
        </authorList>
    </citation>
    <scope>NUCLEOTIDE SEQUENCE</scope>
    <source>
        <strain evidence="1">Expedition CK06-06</strain>
    </source>
</reference>
<comment type="caution">
    <text evidence="1">The sequence shown here is derived from an EMBL/GenBank/DDBJ whole genome shotgun (WGS) entry which is preliminary data.</text>
</comment>
<name>X0YBD8_9ZZZZ</name>
<feature type="non-terminal residue" evidence="1">
    <location>
        <position position="55"/>
    </location>
</feature>
<dbReference type="AlphaFoldDB" id="X0YBD8"/>
<gene>
    <name evidence="1" type="ORF">S01H1_70516</name>
</gene>
<sequence>MRNVAVKIKKLNRPYCLKQAKSIFASHSRKASIKRFMDWEAKSVVEDGRAVRCMK</sequence>
<accession>X0YBD8</accession>
<evidence type="ECO:0000313" key="1">
    <source>
        <dbReference type="EMBL" id="GAG34166.1"/>
    </source>
</evidence>
<dbReference type="EMBL" id="BARS01046899">
    <property type="protein sequence ID" value="GAG34166.1"/>
    <property type="molecule type" value="Genomic_DNA"/>
</dbReference>